<evidence type="ECO:0000313" key="3">
    <source>
        <dbReference type="RefSeq" id="XP_032832465.1"/>
    </source>
</evidence>
<dbReference type="PANTHER" id="PTHR23039">
    <property type="entry name" value="NANCE-HORAN SYNDROME PROTEIN"/>
    <property type="match status" value="1"/>
</dbReference>
<dbReference type="PANTHER" id="PTHR23039:SF9">
    <property type="entry name" value="LOW QUALITY PROTEIN: NHS-LIKE PROTEIN 1"/>
    <property type="match status" value="1"/>
</dbReference>
<dbReference type="KEGG" id="pmrn:116955474"/>
<name>A0AAJ7U9X8_PETMA</name>
<evidence type="ECO:0000313" key="2">
    <source>
        <dbReference type="Proteomes" id="UP001318040"/>
    </source>
</evidence>
<sequence length="350" mass="36173">MGGARSRPVWPWDLLGTPPPSPARRSTSAEFAASAGQSPGAACADVGRGAGEEEEREVVSVVLVDPAGGGGRGSDATDSALRRCCPGTEARTGDEERLSQLQVVAGDGGGGGGRGLRGRVTDNDAEADERWDGAEQSAGDAGALAHTPSHTRTTEDLFAAIHRSKRIHLGRHNSDDTFLRHRSMSPPVRSPGNPSPGGAPGGTRGPPARRPGRKQSTSSDDFKALLLRKGARSDVGTRMSAVEMLRSARSSNAPAGAAAPDRPEDEAEFAEADAPVRDRSRRFVSEGFSPRGGGGGFGGSPGTPPPRLGRSNTPPSAGSRRYNNRSRLHSTPMQAIREGEGEAGGDAVPS</sequence>
<organism evidence="2 3">
    <name type="scientific">Petromyzon marinus</name>
    <name type="common">Sea lamprey</name>
    <dbReference type="NCBI Taxonomy" id="7757"/>
    <lineage>
        <taxon>Eukaryota</taxon>
        <taxon>Metazoa</taxon>
        <taxon>Chordata</taxon>
        <taxon>Craniata</taxon>
        <taxon>Vertebrata</taxon>
        <taxon>Cyclostomata</taxon>
        <taxon>Hyperoartia</taxon>
        <taxon>Petromyzontiformes</taxon>
        <taxon>Petromyzontidae</taxon>
        <taxon>Petromyzon</taxon>
    </lineage>
</organism>
<evidence type="ECO:0000256" key="1">
    <source>
        <dbReference type="SAM" id="MobiDB-lite"/>
    </source>
</evidence>
<accession>A0AAJ7U9X8</accession>
<feature type="compositionally biased region" description="Gly residues" evidence="1">
    <location>
        <begin position="106"/>
        <end position="115"/>
    </location>
</feature>
<dbReference type="RefSeq" id="XP_032832465.1">
    <property type="nucleotide sequence ID" value="XM_032976574.1"/>
</dbReference>
<dbReference type="InterPro" id="IPR024845">
    <property type="entry name" value="NHS-like"/>
</dbReference>
<dbReference type="AlphaFoldDB" id="A0AAJ7U9X8"/>
<protein>
    <submittedName>
        <fullName evidence="3">NHS-like protein 1</fullName>
    </submittedName>
</protein>
<feature type="region of interest" description="Disordered" evidence="1">
    <location>
        <begin position="104"/>
        <end position="151"/>
    </location>
</feature>
<proteinExistence type="predicted"/>
<feature type="compositionally biased region" description="Low complexity" evidence="1">
    <location>
        <begin position="247"/>
        <end position="260"/>
    </location>
</feature>
<keyword evidence="2" id="KW-1185">Reference proteome</keyword>
<dbReference type="Pfam" id="PF15273">
    <property type="entry name" value="NHS"/>
    <property type="match status" value="1"/>
</dbReference>
<feature type="region of interest" description="Disordered" evidence="1">
    <location>
        <begin position="1"/>
        <end position="57"/>
    </location>
</feature>
<feature type="compositionally biased region" description="Basic and acidic residues" evidence="1">
    <location>
        <begin position="274"/>
        <end position="284"/>
    </location>
</feature>
<reference evidence="3" key="1">
    <citation type="submission" date="2025-08" db="UniProtKB">
        <authorList>
            <consortium name="RefSeq"/>
        </authorList>
    </citation>
    <scope>IDENTIFICATION</scope>
    <source>
        <tissue evidence="3">Sperm</tissue>
    </source>
</reference>
<feature type="region of interest" description="Disordered" evidence="1">
    <location>
        <begin position="164"/>
        <end position="350"/>
    </location>
</feature>
<feature type="compositionally biased region" description="Gly residues" evidence="1">
    <location>
        <begin position="290"/>
        <end position="301"/>
    </location>
</feature>
<dbReference type="GO" id="GO:0030154">
    <property type="term" value="P:cell differentiation"/>
    <property type="evidence" value="ECO:0007669"/>
    <property type="project" value="TreeGrafter"/>
</dbReference>
<gene>
    <name evidence="3" type="primary">LOC116955474</name>
</gene>
<dbReference type="Proteomes" id="UP001318040">
    <property type="component" value="Chromosome 60"/>
</dbReference>